<comment type="catalytic activity">
    <reaction evidence="10">
        <text>a (3S)-3-hydroxyacyl-CoA + NAD(+) = a 3-oxoacyl-CoA + NADH + H(+)</text>
        <dbReference type="Rhea" id="RHEA:22432"/>
        <dbReference type="ChEBI" id="CHEBI:15378"/>
        <dbReference type="ChEBI" id="CHEBI:57318"/>
        <dbReference type="ChEBI" id="CHEBI:57540"/>
        <dbReference type="ChEBI" id="CHEBI:57945"/>
        <dbReference type="ChEBI" id="CHEBI:90726"/>
        <dbReference type="EC" id="1.1.1.35"/>
    </reaction>
</comment>
<reference evidence="13 14" key="1">
    <citation type="submission" date="2022-09" db="EMBL/GenBank/DDBJ databases">
        <title>Chelativorans salina sp. nov., a novel slightly halophilic bacterium isolated from a saline lake sediment enrichment.</title>
        <authorList>
            <person name="Gao L."/>
            <person name="Fang B.-Z."/>
            <person name="Li W.-J."/>
        </authorList>
    </citation>
    <scope>NUCLEOTIDE SEQUENCE [LARGE SCALE GENOMIC DNA]</scope>
    <source>
        <strain evidence="13 14">EGI FJ00035</strain>
    </source>
</reference>
<accession>A0ABT2LMU1</accession>
<dbReference type="Gene3D" id="1.10.1040.50">
    <property type="match status" value="1"/>
</dbReference>
<protein>
    <submittedName>
        <fullName evidence="13">3-hydroxyacyl-CoA dehydrogenase NAD-binding domain-containing protein</fullName>
    </submittedName>
</protein>
<keyword evidence="6" id="KW-0520">NAD</keyword>
<dbReference type="Pfam" id="PF00378">
    <property type="entry name" value="ECH_1"/>
    <property type="match status" value="1"/>
</dbReference>
<dbReference type="PANTHER" id="PTHR43612">
    <property type="entry name" value="TRIFUNCTIONAL ENZYME SUBUNIT ALPHA"/>
    <property type="match status" value="1"/>
</dbReference>
<dbReference type="SUPFAM" id="SSF52096">
    <property type="entry name" value="ClpP/crotonase"/>
    <property type="match status" value="1"/>
</dbReference>
<keyword evidence="4" id="KW-0442">Lipid degradation</keyword>
<dbReference type="PANTHER" id="PTHR43612:SF3">
    <property type="entry name" value="TRIFUNCTIONAL ENZYME SUBUNIT ALPHA, MITOCHONDRIAL"/>
    <property type="match status" value="1"/>
</dbReference>
<keyword evidence="9" id="KW-0511">Multifunctional enzyme</keyword>
<evidence type="ECO:0000256" key="3">
    <source>
        <dbReference type="ARBA" id="ARBA00022832"/>
    </source>
</evidence>
<evidence type="ECO:0000256" key="6">
    <source>
        <dbReference type="ARBA" id="ARBA00023027"/>
    </source>
</evidence>
<dbReference type="Pfam" id="PF00725">
    <property type="entry name" value="3HCDH"/>
    <property type="match status" value="1"/>
</dbReference>
<dbReference type="EMBL" id="JAOCZP010000001">
    <property type="protein sequence ID" value="MCT7374494.1"/>
    <property type="molecule type" value="Genomic_DNA"/>
</dbReference>
<keyword evidence="8" id="KW-0456">Lyase</keyword>
<comment type="similarity">
    <text evidence="2">In the central section; belongs to the 3-hydroxyacyl-CoA dehydrogenase family.</text>
</comment>
<dbReference type="Proteomes" id="UP001320831">
    <property type="component" value="Unassembled WGS sequence"/>
</dbReference>
<evidence type="ECO:0000256" key="2">
    <source>
        <dbReference type="ARBA" id="ARBA00007005"/>
    </source>
</evidence>
<dbReference type="RefSeq" id="WP_260900895.1">
    <property type="nucleotide sequence ID" value="NZ_JAOCZP010000001.1"/>
</dbReference>
<keyword evidence="14" id="KW-1185">Reference proteome</keyword>
<evidence type="ECO:0000313" key="14">
    <source>
        <dbReference type="Proteomes" id="UP001320831"/>
    </source>
</evidence>
<dbReference type="Gene3D" id="3.40.50.720">
    <property type="entry name" value="NAD(P)-binding Rossmann-like Domain"/>
    <property type="match status" value="1"/>
</dbReference>
<dbReference type="InterPro" id="IPR050136">
    <property type="entry name" value="FA_oxidation_alpha_subunit"/>
</dbReference>
<evidence type="ECO:0000259" key="11">
    <source>
        <dbReference type="Pfam" id="PF00725"/>
    </source>
</evidence>
<feature type="domain" description="3-hydroxyacyl-CoA dehydrogenase NAD binding" evidence="12">
    <location>
        <begin position="329"/>
        <end position="508"/>
    </location>
</feature>
<dbReference type="InterPro" id="IPR008927">
    <property type="entry name" value="6-PGluconate_DH-like_C_sf"/>
</dbReference>
<comment type="caution">
    <text evidence="13">The sequence shown here is derived from an EMBL/GenBank/DDBJ whole genome shotgun (WGS) entry which is preliminary data.</text>
</comment>
<keyword evidence="3" id="KW-0276">Fatty acid metabolism</keyword>
<dbReference type="InterPro" id="IPR006176">
    <property type="entry name" value="3-OHacyl-CoA_DH_NAD-bd"/>
</dbReference>
<dbReference type="InterPro" id="IPR006108">
    <property type="entry name" value="3HC_DH_C"/>
</dbReference>
<evidence type="ECO:0000256" key="10">
    <source>
        <dbReference type="ARBA" id="ARBA00049556"/>
    </source>
</evidence>
<dbReference type="InterPro" id="IPR029045">
    <property type="entry name" value="ClpP/crotonase-like_dom_sf"/>
</dbReference>
<evidence type="ECO:0000259" key="12">
    <source>
        <dbReference type="Pfam" id="PF02737"/>
    </source>
</evidence>
<gene>
    <name evidence="13" type="ORF">N5A92_05535</name>
</gene>
<keyword evidence="5" id="KW-0560">Oxidoreductase</keyword>
<evidence type="ECO:0000256" key="4">
    <source>
        <dbReference type="ARBA" id="ARBA00022963"/>
    </source>
</evidence>
<evidence type="ECO:0000256" key="8">
    <source>
        <dbReference type="ARBA" id="ARBA00023239"/>
    </source>
</evidence>
<dbReference type="CDD" id="cd06558">
    <property type="entry name" value="crotonase-like"/>
    <property type="match status" value="1"/>
</dbReference>
<dbReference type="Gene3D" id="3.90.226.10">
    <property type="entry name" value="2-enoyl-CoA Hydratase, Chain A, domain 1"/>
    <property type="match status" value="1"/>
</dbReference>
<dbReference type="SUPFAM" id="SSF51735">
    <property type="entry name" value="NAD(P)-binding Rossmann-fold domains"/>
    <property type="match status" value="1"/>
</dbReference>
<dbReference type="InterPro" id="IPR036291">
    <property type="entry name" value="NAD(P)-bd_dom_sf"/>
</dbReference>
<dbReference type="InterPro" id="IPR001753">
    <property type="entry name" value="Enoyl-CoA_hydra/iso"/>
</dbReference>
<feature type="domain" description="3-hydroxyacyl-CoA dehydrogenase C-terminal" evidence="11">
    <location>
        <begin position="510"/>
        <end position="607"/>
    </location>
</feature>
<comment type="pathway">
    <text evidence="1">Lipid metabolism; fatty acid beta-oxidation.</text>
</comment>
<evidence type="ECO:0000313" key="13">
    <source>
        <dbReference type="EMBL" id="MCT7374494.1"/>
    </source>
</evidence>
<proteinExistence type="inferred from homology"/>
<evidence type="ECO:0000256" key="9">
    <source>
        <dbReference type="ARBA" id="ARBA00023268"/>
    </source>
</evidence>
<name>A0ABT2LMU1_9HYPH</name>
<dbReference type="Pfam" id="PF02737">
    <property type="entry name" value="3HCDH_N"/>
    <property type="match status" value="1"/>
</dbReference>
<sequence>MADYKNFTVETDADGIALITWNMPDRSMNVFTEQVMDELEAIIDRVAGDEAIKGAVITSGKETFSGGADLTMLQKILGQFHAEKDRDRDKAIKQLFDNAGRMSWLWRKLETSGKPWVSAINGTCMGGAFELSLACHGRVAADTDKVKMALPEVKVGIFPGAGGTQRVPRLANPQEALQMLTTGQTLGPKKAKAMGLVHQIVAPRKLVDAAKKMIKDGLKPVQQWDEKGFKLPGGPVYSAAGANLWPPAIAILRRETYGNYPAATAILKCVYEGLLVPFDTALTIEQRYFTEIMQSREAAAMIRSLFVSLQELNKGARRPKDVPAKKLKKVGVLGAGFMGAGIAYVTAKAGIPVVLIDRDQASADKGKAHSAALMDKLIKKGRATEAEKEKLLSLITATPDYALLEGANLVIEAVFEDSAIKKEATEKAEAVLKSSAIFASNTSTIPITSLAKSSKRPRNFIGIHFFSPVDRMMLVEIIMGKKTGDKALALAMDYVRAIRKTPIVVNDTRGFYVNRCVLRYMQEAYSMLIEGVPAPMIENAAKMAGMPVGPLALTDETAIDLAQKIMKQTIRDLGEKAVDPRHMALIDAMVGKHGRHGRKNGKGFYDYPEKPAKKHLWPGLNDLYPQQAPEKIDVEELKSRFLATIALEAARVMEEGIVTDPREADVGSILAFGFAPYTGGTLSYIDGMGAEAFVDLAKGLQKKYGKQFKPPRLLLEMVEKGETFYTRFAPDGAGEMKKAA</sequence>
<organism evidence="13 14">
    <name type="scientific">Chelativorans salis</name>
    <dbReference type="NCBI Taxonomy" id="2978478"/>
    <lineage>
        <taxon>Bacteria</taxon>
        <taxon>Pseudomonadati</taxon>
        <taxon>Pseudomonadota</taxon>
        <taxon>Alphaproteobacteria</taxon>
        <taxon>Hyphomicrobiales</taxon>
        <taxon>Phyllobacteriaceae</taxon>
        <taxon>Chelativorans</taxon>
    </lineage>
</organism>
<evidence type="ECO:0000256" key="1">
    <source>
        <dbReference type="ARBA" id="ARBA00005005"/>
    </source>
</evidence>
<evidence type="ECO:0000256" key="7">
    <source>
        <dbReference type="ARBA" id="ARBA00023098"/>
    </source>
</evidence>
<keyword evidence="7" id="KW-0443">Lipid metabolism</keyword>
<evidence type="ECO:0000256" key="5">
    <source>
        <dbReference type="ARBA" id="ARBA00023002"/>
    </source>
</evidence>
<dbReference type="SUPFAM" id="SSF48179">
    <property type="entry name" value="6-phosphogluconate dehydrogenase C-terminal domain-like"/>
    <property type="match status" value="2"/>
</dbReference>